<proteinExistence type="predicted"/>
<dbReference type="AlphaFoldDB" id="A0A7Z1B139"/>
<dbReference type="GO" id="GO:0008218">
    <property type="term" value="P:bioluminescence"/>
    <property type="evidence" value="ECO:0007669"/>
    <property type="project" value="InterPro"/>
</dbReference>
<comment type="caution">
    <text evidence="2">The sequence shown here is derived from an EMBL/GenBank/DDBJ whole genome shotgun (WGS) entry which is preliminary data.</text>
</comment>
<evidence type="ECO:0000259" key="1">
    <source>
        <dbReference type="Pfam" id="PF04443"/>
    </source>
</evidence>
<gene>
    <name evidence="2" type="ORF">BLA60_03680</name>
</gene>
<dbReference type="GO" id="GO:0047474">
    <property type="term" value="F:long-chain fatty acid--protein ligase activity"/>
    <property type="evidence" value="ECO:0007669"/>
    <property type="project" value="InterPro"/>
</dbReference>
<dbReference type="InterPro" id="IPR007534">
    <property type="entry name" value="LuxE"/>
</dbReference>
<dbReference type="EMBL" id="MSIF01000001">
    <property type="protein sequence ID" value="OLF14245.1"/>
    <property type="molecule type" value="Genomic_DNA"/>
</dbReference>
<dbReference type="RefSeq" id="WP_075131191.1">
    <property type="nucleotide sequence ID" value="NZ_MSIF01000001.1"/>
</dbReference>
<protein>
    <submittedName>
        <fullName evidence="2">Acyl-protein synthetase</fullName>
    </submittedName>
</protein>
<organism evidence="2 3">
    <name type="scientific">Actinophytocola xinjiangensis</name>
    <dbReference type="NCBI Taxonomy" id="485602"/>
    <lineage>
        <taxon>Bacteria</taxon>
        <taxon>Bacillati</taxon>
        <taxon>Actinomycetota</taxon>
        <taxon>Actinomycetes</taxon>
        <taxon>Pseudonocardiales</taxon>
        <taxon>Pseudonocardiaceae</taxon>
    </lineage>
</organism>
<sequence>MRADRREEYSLTDQQRADRLLPVVRERVRDHRDRCAAYDRILTAIDTSGHPGTGLAALPWLPARMFKTHKLRSVAEHEVFRVATSSGTTGERSRVFLDQAAAAEQSRRVASAFRTVLGPARLPMMVVDTRPRLENGAMAARTASVVGLLPLGTDHTYLVDEDGRTDPRAVTEFLGRHPTGRFLLCGTTVMVWHHLYPLARDHGIDLTRAVLVHSGGWKRLHEGGVDDATFRSRLAEVSGLTEVFGYYGMVEQLGTIFLGDSRDDTYYCPDLAQVIIRDPRTWSEQPVGVPGVIEVISALPTSYPGNVVLTEDLGVVVGIDDGERPGRRFRVLGRLPRAEARGCGDAGGGPR</sequence>
<accession>A0A7Z1B139</accession>
<dbReference type="Gene3D" id="3.40.50.12780">
    <property type="entry name" value="N-terminal domain of ligase-like"/>
    <property type="match status" value="1"/>
</dbReference>
<reference evidence="2 3" key="1">
    <citation type="submission" date="2016-12" db="EMBL/GenBank/DDBJ databases">
        <title>The draft genome sequence of Actinophytocola xinjiangensis.</title>
        <authorList>
            <person name="Wang W."/>
            <person name="Yuan L."/>
        </authorList>
    </citation>
    <scope>NUCLEOTIDE SEQUENCE [LARGE SCALE GENOMIC DNA]</scope>
    <source>
        <strain evidence="2 3">CGMCC 4.4663</strain>
    </source>
</reference>
<dbReference type="SUPFAM" id="SSF56801">
    <property type="entry name" value="Acetyl-CoA synthetase-like"/>
    <property type="match status" value="1"/>
</dbReference>
<dbReference type="Pfam" id="PF04443">
    <property type="entry name" value="LuxE"/>
    <property type="match status" value="1"/>
</dbReference>
<dbReference type="Proteomes" id="UP000185696">
    <property type="component" value="Unassembled WGS sequence"/>
</dbReference>
<dbReference type="OrthoDB" id="3597198at2"/>
<evidence type="ECO:0000313" key="3">
    <source>
        <dbReference type="Proteomes" id="UP000185696"/>
    </source>
</evidence>
<feature type="domain" description="Acyl-protein synthetase LuxE" evidence="1">
    <location>
        <begin position="54"/>
        <end position="345"/>
    </location>
</feature>
<keyword evidence="3" id="KW-1185">Reference proteome</keyword>
<evidence type="ECO:0000313" key="2">
    <source>
        <dbReference type="EMBL" id="OLF14245.1"/>
    </source>
</evidence>
<dbReference type="InterPro" id="IPR042099">
    <property type="entry name" value="ANL_N_sf"/>
</dbReference>
<name>A0A7Z1B139_9PSEU</name>